<sequence length="205" mass="21502">MLAAGSASAQSQETGWYLELGPAHVEFSEAAKVAVAGNPIPDSDAILSNNQTVAAGLGYRFDNNFSVIGIIGVPPTTKLKGAGSLAGMDVGEVTYGPAFVALNYHFPTTGAFKPYIGAGINYTVIFDTEDGNDISNFDAEDTSGALLRAGFEYRFNENHGFFVSANKIFISTTATGTVPAFGGAPVKADIDLDPLIIHAGWVLRF</sequence>
<evidence type="ECO:0008006" key="3">
    <source>
        <dbReference type="Google" id="ProtNLM"/>
    </source>
</evidence>
<comment type="caution">
    <text evidence="1">The sequence shown here is derived from an EMBL/GenBank/DDBJ whole genome shotgun (WGS) entry which is preliminary data.</text>
</comment>
<keyword evidence="2" id="KW-1185">Reference proteome</keyword>
<accession>A0A1E8FEB8</accession>
<dbReference type="PANTHER" id="PTHR36920">
    <property type="match status" value="1"/>
</dbReference>
<organism evidence="1 2">
    <name type="scientific">Alteromonas lipolytica</name>
    <dbReference type="NCBI Taxonomy" id="1856405"/>
    <lineage>
        <taxon>Bacteria</taxon>
        <taxon>Pseudomonadati</taxon>
        <taxon>Pseudomonadota</taxon>
        <taxon>Gammaproteobacteria</taxon>
        <taxon>Alteromonadales</taxon>
        <taxon>Alteromonadaceae</taxon>
        <taxon>Alteromonas/Salinimonas group</taxon>
        <taxon>Alteromonas</taxon>
    </lineage>
</organism>
<dbReference type="GO" id="GO:0055085">
    <property type="term" value="P:transmembrane transport"/>
    <property type="evidence" value="ECO:0007669"/>
    <property type="project" value="TreeGrafter"/>
</dbReference>
<dbReference type="STRING" id="1856405.BFC17_20665"/>
<name>A0A1E8FEB8_9ALTE</name>
<dbReference type="Pfam" id="PF03922">
    <property type="entry name" value="OmpW"/>
    <property type="match status" value="1"/>
</dbReference>
<reference evidence="1 2" key="1">
    <citation type="submission" date="2016-09" db="EMBL/GenBank/DDBJ databases">
        <title>Alteromonas lipolytica, a new species isolated from sea water.</title>
        <authorList>
            <person name="Wu Y.-H."/>
            <person name="Cheng H."/>
            <person name="Xu X.-W."/>
        </authorList>
    </citation>
    <scope>NUCLEOTIDE SEQUENCE [LARGE SCALE GENOMIC DNA]</scope>
    <source>
        <strain evidence="1 2">JW12</strain>
    </source>
</reference>
<proteinExistence type="predicted"/>
<evidence type="ECO:0000313" key="2">
    <source>
        <dbReference type="Proteomes" id="UP000176037"/>
    </source>
</evidence>
<dbReference type="PANTHER" id="PTHR36920:SF1">
    <property type="entry name" value="OUTER MEMBRANE PROTEIN W"/>
    <property type="match status" value="1"/>
</dbReference>
<gene>
    <name evidence="1" type="ORF">BFC17_20665</name>
</gene>
<dbReference type="Gene3D" id="2.40.160.20">
    <property type="match status" value="1"/>
</dbReference>
<dbReference type="AlphaFoldDB" id="A0A1E8FEB8"/>
<dbReference type="GO" id="GO:0019867">
    <property type="term" value="C:outer membrane"/>
    <property type="evidence" value="ECO:0007669"/>
    <property type="project" value="InterPro"/>
</dbReference>
<dbReference type="InterPro" id="IPR011250">
    <property type="entry name" value="OMP/PagP_B-barrel"/>
</dbReference>
<evidence type="ECO:0000313" key="1">
    <source>
        <dbReference type="EMBL" id="OFI34272.1"/>
    </source>
</evidence>
<dbReference type="SUPFAM" id="SSF56925">
    <property type="entry name" value="OMPA-like"/>
    <property type="match status" value="1"/>
</dbReference>
<protein>
    <recommendedName>
        <fullName evidence="3">OmpW family protein</fullName>
    </recommendedName>
</protein>
<dbReference type="EMBL" id="MJIC01000014">
    <property type="protein sequence ID" value="OFI34272.1"/>
    <property type="molecule type" value="Genomic_DNA"/>
</dbReference>
<dbReference type="InterPro" id="IPR005618">
    <property type="entry name" value="OMPW"/>
</dbReference>
<dbReference type="Proteomes" id="UP000176037">
    <property type="component" value="Unassembled WGS sequence"/>
</dbReference>